<reference evidence="3 4" key="1">
    <citation type="submission" date="2019-09" db="EMBL/GenBank/DDBJ databases">
        <title>Draft genome of the ectomycorrhizal ascomycete Sphaerosporella brunnea.</title>
        <authorList>
            <consortium name="DOE Joint Genome Institute"/>
            <person name="Benucci G.M."/>
            <person name="Marozzi G."/>
            <person name="Antonielli L."/>
            <person name="Sanchez S."/>
            <person name="Marco P."/>
            <person name="Wang X."/>
            <person name="Falini L.B."/>
            <person name="Barry K."/>
            <person name="Haridas S."/>
            <person name="Lipzen A."/>
            <person name="Labutti K."/>
            <person name="Grigoriev I.V."/>
            <person name="Murat C."/>
            <person name="Martin F."/>
            <person name="Albertini E."/>
            <person name="Donnini D."/>
            <person name="Bonito G."/>
        </authorList>
    </citation>
    <scope>NUCLEOTIDE SEQUENCE [LARGE SCALE GENOMIC DNA]</scope>
    <source>
        <strain evidence="3 4">Sb_GMNB300</strain>
    </source>
</reference>
<feature type="region of interest" description="Disordered" evidence="1">
    <location>
        <begin position="1"/>
        <end position="83"/>
    </location>
</feature>
<name>A0A5J5EZK8_9PEZI</name>
<evidence type="ECO:0000313" key="3">
    <source>
        <dbReference type="EMBL" id="KAA8907851.1"/>
    </source>
</evidence>
<feature type="transmembrane region" description="Helical" evidence="2">
    <location>
        <begin position="114"/>
        <end position="132"/>
    </location>
</feature>
<sequence length="465" mass="52474">MHRPRKMRVTKANNDDHSTDASNSLDMSQTQHRASVADPAAIVENWDNGVSSPSTPGQEDRTRPGTPTSTGSEGPQPSAPVSALTPNTSNYYYYALQLRRVGSYVHSCLKTNQLLLDLLIVVLGVFAAYSIIGGGASAPSASPPIADFPELMRIQSQIQKFLESSPGGISVSYKLVESMSAVRCQLDLVRNSTLAKKEKLSEELRTFVRVGEPASKALSIFQLKVVYLAQRFHDLDRLILFRLYDIQAEYELAISEPPSGLLPLALQPIYDLLWMQRELSTEFVYTLENMRMSIKDPLAEGERLISMFKEMNDALENTFKLMEDILKSKQKQEAKKKGPFPVLWTLLDKRHFVIEYEEDTTRLLANVAAWSDEAMRLVSPALRVLRDMDIMLQDSKEKLNSTKHPEANQESKHIPIELHISSIKDGMKPLSSAISSIQKREIKDARELQTWKKQRKRIRNSASRK</sequence>
<feature type="compositionally biased region" description="Polar residues" evidence="1">
    <location>
        <begin position="20"/>
        <end position="33"/>
    </location>
</feature>
<keyword evidence="2" id="KW-0812">Transmembrane</keyword>
<keyword evidence="2" id="KW-1133">Transmembrane helix</keyword>
<accession>A0A5J5EZK8</accession>
<dbReference type="EMBL" id="VXIS01000075">
    <property type="protein sequence ID" value="KAA8907851.1"/>
    <property type="molecule type" value="Genomic_DNA"/>
</dbReference>
<gene>
    <name evidence="3" type="ORF">FN846DRAFT_918774</name>
</gene>
<dbReference type="Proteomes" id="UP000326924">
    <property type="component" value="Unassembled WGS sequence"/>
</dbReference>
<dbReference type="AlphaFoldDB" id="A0A5J5EZK8"/>
<evidence type="ECO:0000313" key="4">
    <source>
        <dbReference type="Proteomes" id="UP000326924"/>
    </source>
</evidence>
<organism evidence="3 4">
    <name type="scientific">Sphaerosporella brunnea</name>
    <dbReference type="NCBI Taxonomy" id="1250544"/>
    <lineage>
        <taxon>Eukaryota</taxon>
        <taxon>Fungi</taxon>
        <taxon>Dikarya</taxon>
        <taxon>Ascomycota</taxon>
        <taxon>Pezizomycotina</taxon>
        <taxon>Pezizomycetes</taxon>
        <taxon>Pezizales</taxon>
        <taxon>Pyronemataceae</taxon>
        <taxon>Sphaerosporella</taxon>
    </lineage>
</organism>
<dbReference type="InParanoid" id="A0A5J5EZK8"/>
<keyword evidence="4" id="KW-1185">Reference proteome</keyword>
<feature type="compositionally biased region" description="Polar residues" evidence="1">
    <location>
        <begin position="65"/>
        <end position="75"/>
    </location>
</feature>
<comment type="caution">
    <text evidence="3">The sequence shown here is derived from an EMBL/GenBank/DDBJ whole genome shotgun (WGS) entry which is preliminary data.</text>
</comment>
<keyword evidence="2" id="KW-0472">Membrane</keyword>
<evidence type="ECO:0000256" key="2">
    <source>
        <dbReference type="SAM" id="Phobius"/>
    </source>
</evidence>
<feature type="compositionally biased region" description="Polar residues" evidence="1">
    <location>
        <begin position="48"/>
        <end position="57"/>
    </location>
</feature>
<protein>
    <submittedName>
        <fullName evidence="3">Uncharacterized protein</fullName>
    </submittedName>
</protein>
<proteinExistence type="predicted"/>
<evidence type="ECO:0000256" key="1">
    <source>
        <dbReference type="SAM" id="MobiDB-lite"/>
    </source>
</evidence>